<organism evidence="8 9">
    <name type="scientific">Massilia frigida</name>
    <dbReference type="NCBI Taxonomy" id="2609281"/>
    <lineage>
        <taxon>Bacteria</taxon>
        <taxon>Pseudomonadati</taxon>
        <taxon>Pseudomonadota</taxon>
        <taxon>Betaproteobacteria</taxon>
        <taxon>Burkholderiales</taxon>
        <taxon>Oxalobacteraceae</taxon>
        <taxon>Telluria group</taxon>
        <taxon>Massilia</taxon>
    </lineage>
</organism>
<dbReference type="InterPro" id="IPR051310">
    <property type="entry name" value="MCP_chemotaxis"/>
</dbReference>
<evidence type="ECO:0000256" key="5">
    <source>
        <dbReference type="SAM" id="Phobius"/>
    </source>
</evidence>
<dbReference type="SMART" id="SM00283">
    <property type="entry name" value="MA"/>
    <property type="match status" value="1"/>
</dbReference>
<comment type="similarity">
    <text evidence="2">Belongs to the methyl-accepting chemotaxis (MCP) protein family.</text>
</comment>
<evidence type="ECO:0000256" key="1">
    <source>
        <dbReference type="ARBA" id="ARBA00022481"/>
    </source>
</evidence>
<dbReference type="PRINTS" id="PR00260">
    <property type="entry name" value="CHEMTRNSDUCR"/>
</dbReference>
<feature type="region of interest" description="Disordered" evidence="4">
    <location>
        <begin position="532"/>
        <end position="576"/>
    </location>
</feature>
<proteinExistence type="inferred from homology"/>
<name>A0ABX0NKI5_9BURK</name>
<feature type="domain" description="Methyl-accepting transducer" evidence="6">
    <location>
        <begin position="272"/>
        <end position="501"/>
    </location>
</feature>
<reference evidence="8 9" key="1">
    <citation type="submission" date="2019-10" db="EMBL/GenBank/DDBJ databases">
        <title>Taxonomy of Antarctic Massilia spp.: description of Massilia rubra sp. nov., Massilia aquatica sp. nov., Massilia mucilaginosa sp. nov., Massilia frigida sp. nov. isolated from streams, lakes and regoliths.</title>
        <authorList>
            <person name="Holochova P."/>
            <person name="Sedlacek I."/>
            <person name="Kralova S."/>
            <person name="Maslanova I."/>
            <person name="Busse H.-J."/>
            <person name="Stankova E."/>
            <person name="Vrbovska V."/>
            <person name="Kovarovic V."/>
            <person name="Bartak M."/>
            <person name="Svec P."/>
            <person name="Pantucek R."/>
        </authorList>
    </citation>
    <scope>NUCLEOTIDE SEQUENCE [LARGE SCALE GENOMIC DNA]</scope>
    <source>
        <strain evidence="8 9">CCM 8695</strain>
    </source>
</reference>
<dbReference type="SMART" id="SM00304">
    <property type="entry name" value="HAMP"/>
    <property type="match status" value="1"/>
</dbReference>
<dbReference type="Gene3D" id="6.10.340.10">
    <property type="match status" value="1"/>
</dbReference>
<dbReference type="PROSITE" id="PS50885">
    <property type="entry name" value="HAMP"/>
    <property type="match status" value="1"/>
</dbReference>
<keyword evidence="5" id="KW-0472">Membrane</keyword>
<evidence type="ECO:0000313" key="8">
    <source>
        <dbReference type="EMBL" id="NHZ84130.1"/>
    </source>
</evidence>
<keyword evidence="3" id="KW-0807">Transducer</keyword>
<comment type="caution">
    <text evidence="8">The sequence shown here is derived from an EMBL/GenBank/DDBJ whole genome shotgun (WGS) entry which is preliminary data.</text>
</comment>
<dbReference type="Proteomes" id="UP000621455">
    <property type="component" value="Unassembled WGS sequence"/>
</dbReference>
<evidence type="ECO:0000256" key="3">
    <source>
        <dbReference type="PROSITE-ProRule" id="PRU00284"/>
    </source>
</evidence>
<protein>
    <submittedName>
        <fullName evidence="8">HAMP domain-containing protein</fullName>
    </submittedName>
</protein>
<dbReference type="Pfam" id="PF00672">
    <property type="entry name" value="HAMP"/>
    <property type="match status" value="1"/>
</dbReference>
<dbReference type="Gene3D" id="1.10.287.950">
    <property type="entry name" value="Methyl-accepting chemotaxis protein"/>
    <property type="match status" value="1"/>
</dbReference>
<dbReference type="InterPro" id="IPR004089">
    <property type="entry name" value="MCPsignal_dom"/>
</dbReference>
<keyword evidence="5" id="KW-1133">Transmembrane helix</keyword>
<dbReference type="CDD" id="cd11386">
    <property type="entry name" value="MCP_signal"/>
    <property type="match status" value="1"/>
</dbReference>
<feature type="region of interest" description="Disordered" evidence="4">
    <location>
        <begin position="285"/>
        <end position="308"/>
    </location>
</feature>
<feature type="domain" description="HAMP" evidence="7">
    <location>
        <begin position="215"/>
        <end position="267"/>
    </location>
</feature>
<dbReference type="PROSITE" id="PS50111">
    <property type="entry name" value="CHEMOTAXIS_TRANSDUC_2"/>
    <property type="match status" value="1"/>
</dbReference>
<dbReference type="PANTHER" id="PTHR43531">
    <property type="entry name" value="PROTEIN ICFG"/>
    <property type="match status" value="1"/>
</dbReference>
<dbReference type="RefSeq" id="WP_167094465.1">
    <property type="nucleotide sequence ID" value="NZ_WHJG01000098.1"/>
</dbReference>
<keyword evidence="9" id="KW-1185">Reference proteome</keyword>
<feature type="transmembrane region" description="Helical" evidence="5">
    <location>
        <begin position="193"/>
        <end position="213"/>
    </location>
</feature>
<dbReference type="CDD" id="cd06225">
    <property type="entry name" value="HAMP"/>
    <property type="match status" value="1"/>
</dbReference>
<dbReference type="PANTHER" id="PTHR43531:SF14">
    <property type="entry name" value="METHYL-ACCEPTING CHEMOTAXIS PROTEIN I-RELATED"/>
    <property type="match status" value="1"/>
</dbReference>
<evidence type="ECO:0000313" key="9">
    <source>
        <dbReference type="Proteomes" id="UP000621455"/>
    </source>
</evidence>
<keyword evidence="1" id="KW-0488">Methylation</keyword>
<evidence type="ECO:0000256" key="4">
    <source>
        <dbReference type="SAM" id="MobiDB-lite"/>
    </source>
</evidence>
<sequence>MNFQNMKIRTRFVLLIALFVIGFAVSGAWSFKTLHELKVSGPIYDRIVESKDLIADILPPPEYIIESYLVTLQLSEATEKADQDKLIERLKALKGEYDTRHDYWQKQKLETALNDALLNQAHMPAAAFYAVTFNEYIPAIQKQEKEAATAAMVKMKQYYETHRTAINQVVDMSIKRAGHDESQAKAIIQSSTLLLLAILAVSLAVSVVVAILISRSILRPLNQAVQVAQTVASGDLSENIVVQSTDETGLLFQALKDMNGSLAKIVGEVRAGTDSISDTSRQIASGNMDLSSRTETQASSLEETASSMEELTSTVKQNADNANQARGLAVTASEVALRGGAEVSQVVATMGSINASSKKIVDIIGVIDGIAFQTNILALNAAVEAARAGEQGRGFAVVASEVRNLAQRSAGAAKEIKALIGDSVEKVDAGTKLVNQAGATMDEVVASVKRVSDIISEIAAASQEQTSGIDQINQAIIQMDHVTQQNAALVEEAAAAAESMQNQTESLSQVVSVFKLSDSAFQLQSVPAPTARRTVAAAPQSGNRMKASPATRKLTSNTAKTTSTKASDGPDKWVEF</sequence>
<feature type="compositionally biased region" description="Low complexity" evidence="4">
    <location>
        <begin position="555"/>
        <end position="567"/>
    </location>
</feature>
<accession>A0ABX0NKI5</accession>
<dbReference type="Pfam" id="PF00015">
    <property type="entry name" value="MCPsignal"/>
    <property type="match status" value="1"/>
</dbReference>
<dbReference type="EMBL" id="WHJG01000098">
    <property type="protein sequence ID" value="NHZ84130.1"/>
    <property type="molecule type" value="Genomic_DNA"/>
</dbReference>
<dbReference type="InterPro" id="IPR003660">
    <property type="entry name" value="HAMP_dom"/>
</dbReference>
<evidence type="ECO:0000259" key="7">
    <source>
        <dbReference type="PROSITE" id="PS50885"/>
    </source>
</evidence>
<evidence type="ECO:0000256" key="2">
    <source>
        <dbReference type="ARBA" id="ARBA00029447"/>
    </source>
</evidence>
<keyword evidence="5" id="KW-0812">Transmembrane</keyword>
<evidence type="ECO:0000259" key="6">
    <source>
        <dbReference type="PROSITE" id="PS50111"/>
    </source>
</evidence>
<dbReference type="SUPFAM" id="SSF58104">
    <property type="entry name" value="Methyl-accepting chemotaxis protein (MCP) signaling domain"/>
    <property type="match status" value="1"/>
</dbReference>
<gene>
    <name evidence="8" type="ORF">F2P44_33480</name>
</gene>
<dbReference type="InterPro" id="IPR004090">
    <property type="entry name" value="Chemotax_Me-accpt_rcpt"/>
</dbReference>